<keyword evidence="3" id="KW-1185">Reference proteome</keyword>
<accession>A0A9X3J882</accession>
<evidence type="ECO:0000313" key="2">
    <source>
        <dbReference type="EMBL" id="MCY1722787.1"/>
    </source>
</evidence>
<gene>
    <name evidence="2" type="ORF">OU798_20740</name>
</gene>
<dbReference type="EMBL" id="JAPOHD010000063">
    <property type="protein sequence ID" value="MCY1722787.1"/>
    <property type="molecule type" value="Genomic_DNA"/>
</dbReference>
<comment type="caution">
    <text evidence="2">The sequence shown here is derived from an EMBL/GenBank/DDBJ whole genome shotgun (WGS) entry which is preliminary data.</text>
</comment>
<proteinExistence type="predicted"/>
<name>A0A9X3J882_9BACT</name>
<evidence type="ECO:0000313" key="3">
    <source>
        <dbReference type="Proteomes" id="UP001145087"/>
    </source>
</evidence>
<reference evidence="2" key="1">
    <citation type="submission" date="2022-11" db="EMBL/GenBank/DDBJ databases">
        <title>Marilongibacter aestuarii gen. nov., sp. nov., isolated from tidal flat sediment.</title>
        <authorList>
            <person name="Jiayan W."/>
        </authorList>
    </citation>
    <scope>NUCLEOTIDE SEQUENCE</scope>
    <source>
        <strain evidence="2">Z1-6</strain>
    </source>
</reference>
<dbReference type="Proteomes" id="UP001145087">
    <property type="component" value="Unassembled WGS sequence"/>
</dbReference>
<dbReference type="AlphaFoldDB" id="A0A9X3J882"/>
<protein>
    <recommendedName>
        <fullName evidence="4">Bacteriocin</fullName>
    </recommendedName>
</protein>
<evidence type="ECO:0008006" key="4">
    <source>
        <dbReference type="Google" id="ProtNLM"/>
    </source>
</evidence>
<feature type="region of interest" description="Disordered" evidence="1">
    <location>
        <begin position="24"/>
        <end position="43"/>
    </location>
</feature>
<sequence>MKTQENILDILGFDVLSSNEMNEVRGGIEPPKSRDKDVFDYDE</sequence>
<evidence type="ECO:0000256" key="1">
    <source>
        <dbReference type="SAM" id="MobiDB-lite"/>
    </source>
</evidence>
<organism evidence="2 3">
    <name type="scientific">Draconibacterium aestuarii</name>
    <dbReference type="NCBI Taxonomy" id="2998507"/>
    <lineage>
        <taxon>Bacteria</taxon>
        <taxon>Pseudomonadati</taxon>
        <taxon>Bacteroidota</taxon>
        <taxon>Bacteroidia</taxon>
        <taxon>Marinilabiliales</taxon>
        <taxon>Prolixibacteraceae</taxon>
        <taxon>Draconibacterium</taxon>
    </lineage>
</organism>
<dbReference type="RefSeq" id="WP_343335112.1">
    <property type="nucleotide sequence ID" value="NZ_JAPOHD010000063.1"/>
</dbReference>
<feature type="compositionally biased region" description="Basic and acidic residues" evidence="1">
    <location>
        <begin position="31"/>
        <end position="43"/>
    </location>
</feature>